<proteinExistence type="predicted"/>
<dbReference type="InterPro" id="IPR036758">
    <property type="entry name" value="At5g01610-like"/>
</dbReference>
<dbReference type="FunCoup" id="A0A2I4FSG2">
    <property type="interactions" value="549"/>
</dbReference>
<dbReference type="AlphaFoldDB" id="A0A2I4FSG2"/>
<evidence type="ECO:0000313" key="2">
    <source>
        <dbReference type="RefSeq" id="XP_018834573.1"/>
    </source>
</evidence>
<dbReference type="Gene3D" id="2.30.240.10">
    <property type="entry name" value="At5g01610-like"/>
    <property type="match status" value="1"/>
</dbReference>
<dbReference type="STRING" id="51240.A0A2I4FSG2"/>
<dbReference type="GeneID" id="109001661"/>
<dbReference type="RefSeq" id="XP_018834573.1">
    <property type="nucleotide sequence ID" value="XM_018979028.2"/>
</dbReference>
<dbReference type="OrthoDB" id="622488at2759"/>
<dbReference type="KEGG" id="jre:109001661"/>
<accession>A0A2I4FSG2</accession>
<organism evidence="1 2">
    <name type="scientific">Juglans regia</name>
    <name type="common">English walnut</name>
    <dbReference type="NCBI Taxonomy" id="51240"/>
    <lineage>
        <taxon>Eukaryota</taxon>
        <taxon>Viridiplantae</taxon>
        <taxon>Streptophyta</taxon>
        <taxon>Embryophyta</taxon>
        <taxon>Tracheophyta</taxon>
        <taxon>Spermatophyta</taxon>
        <taxon>Magnoliopsida</taxon>
        <taxon>eudicotyledons</taxon>
        <taxon>Gunneridae</taxon>
        <taxon>Pentapetalae</taxon>
        <taxon>rosids</taxon>
        <taxon>fabids</taxon>
        <taxon>Fagales</taxon>
        <taxon>Juglandaceae</taxon>
        <taxon>Juglans</taxon>
    </lineage>
</organism>
<dbReference type="InterPro" id="IPR007493">
    <property type="entry name" value="DUF538"/>
</dbReference>
<keyword evidence="1" id="KW-1185">Reference proteome</keyword>
<name>A0A2I4FSG2_JUGRE</name>
<protein>
    <submittedName>
        <fullName evidence="2">Uncharacterized protein LOC109001661</fullName>
    </submittedName>
</protein>
<dbReference type="InParanoid" id="A0A2I4FSG2"/>
<dbReference type="PANTHER" id="PTHR31676">
    <property type="entry name" value="T31J12.3 PROTEIN-RELATED"/>
    <property type="match status" value="1"/>
</dbReference>
<sequence>MVDVLRPDQFIYIISKVFPPGNFSSMASPRKLISPISLPLLLLVLFSETHPSFSLRNPKHNPNRLSSPLQSVTDVHDLLPQYGLPKGLLPNNVKSYTLSDDGSFSIELTSPCYVQFDQLVYYNKKVNGKLSYGSVSSVSGIQAKKLFLWVSVTGIQADKDSDSIEFYVGALSEKLPAKQFEDVPVCKSKACTTGAHPESI</sequence>
<evidence type="ECO:0000313" key="1">
    <source>
        <dbReference type="Proteomes" id="UP000235220"/>
    </source>
</evidence>
<dbReference type="SUPFAM" id="SSF141562">
    <property type="entry name" value="At5g01610-like"/>
    <property type="match status" value="1"/>
</dbReference>
<dbReference type="PANTHER" id="PTHR31676:SF96">
    <property type="entry name" value="EXPRESSED PROTEIN"/>
    <property type="match status" value="1"/>
</dbReference>
<gene>
    <name evidence="2" type="primary">LOC109001661</name>
</gene>
<dbReference type="Pfam" id="PF04398">
    <property type="entry name" value="DUF538"/>
    <property type="match status" value="1"/>
</dbReference>
<reference evidence="2" key="1">
    <citation type="submission" date="2025-08" db="UniProtKB">
        <authorList>
            <consortium name="RefSeq"/>
        </authorList>
    </citation>
    <scope>IDENTIFICATION</scope>
    <source>
        <tissue evidence="2">Leaves</tissue>
    </source>
</reference>
<dbReference type="Proteomes" id="UP000235220">
    <property type="component" value="Chromosome 14"/>
</dbReference>